<evidence type="ECO:0000313" key="1">
    <source>
        <dbReference type="EMBL" id="KAH0750269.1"/>
    </source>
</evidence>
<comment type="caution">
    <text evidence="1">The sequence shown here is derived from an EMBL/GenBank/DDBJ whole genome shotgun (WGS) entry which is preliminary data.</text>
</comment>
<accession>A0ABQ7UKX9</accession>
<reference evidence="1 2" key="1">
    <citation type="journal article" date="2021" name="bioRxiv">
        <title>Chromosome-scale and haplotype-resolved genome assembly of a tetraploid potato cultivar.</title>
        <authorList>
            <person name="Sun H."/>
            <person name="Jiao W.-B."/>
            <person name="Krause K."/>
            <person name="Campoy J.A."/>
            <person name="Goel M."/>
            <person name="Folz-Donahue K."/>
            <person name="Kukat C."/>
            <person name="Huettel B."/>
            <person name="Schneeberger K."/>
        </authorList>
    </citation>
    <scope>NUCLEOTIDE SEQUENCE [LARGE SCALE GENOMIC DNA]</scope>
    <source>
        <strain evidence="1">SolTubOtavaFocal</strain>
        <tissue evidence="1">Leaves</tissue>
    </source>
</reference>
<sequence>MLILHAPPSTAILGNFPLISPTYSGAGDNRSPPHTGTTQINPVTSRNHIIFYSIEWLLFYEKTKRNDFCCSNLEVLHSLLKVGRAICIGNVVTEEGYHHALE</sequence>
<evidence type="ECO:0000313" key="2">
    <source>
        <dbReference type="Proteomes" id="UP000826656"/>
    </source>
</evidence>
<keyword evidence="2" id="KW-1185">Reference proteome</keyword>
<name>A0ABQ7UKX9_SOLTU</name>
<proteinExistence type="predicted"/>
<organism evidence="1 2">
    <name type="scientific">Solanum tuberosum</name>
    <name type="common">Potato</name>
    <dbReference type="NCBI Taxonomy" id="4113"/>
    <lineage>
        <taxon>Eukaryota</taxon>
        <taxon>Viridiplantae</taxon>
        <taxon>Streptophyta</taxon>
        <taxon>Embryophyta</taxon>
        <taxon>Tracheophyta</taxon>
        <taxon>Spermatophyta</taxon>
        <taxon>Magnoliopsida</taxon>
        <taxon>eudicotyledons</taxon>
        <taxon>Gunneridae</taxon>
        <taxon>Pentapetalae</taxon>
        <taxon>asterids</taxon>
        <taxon>lamiids</taxon>
        <taxon>Solanales</taxon>
        <taxon>Solanaceae</taxon>
        <taxon>Solanoideae</taxon>
        <taxon>Solaneae</taxon>
        <taxon>Solanum</taxon>
    </lineage>
</organism>
<gene>
    <name evidence="1" type="ORF">KY290_029501</name>
</gene>
<dbReference type="Proteomes" id="UP000826656">
    <property type="component" value="Unassembled WGS sequence"/>
</dbReference>
<protein>
    <submittedName>
        <fullName evidence="1">Uncharacterized protein</fullName>
    </submittedName>
</protein>
<dbReference type="EMBL" id="JAIVGD010000019">
    <property type="protein sequence ID" value="KAH0750269.1"/>
    <property type="molecule type" value="Genomic_DNA"/>
</dbReference>